<dbReference type="EMBL" id="JAYWVC010000018">
    <property type="protein sequence ID" value="MED7822091.1"/>
    <property type="molecule type" value="Genomic_DNA"/>
</dbReference>
<keyword evidence="1" id="KW-1133">Transmembrane helix</keyword>
<dbReference type="Proteomes" id="UP001333996">
    <property type="component" value="Unassembled WGS sequence"/>
</dbReference>
<keyword evidence="1" id="KW-0472">Membrane</keyword>
<keyword evidence="1" id="KW-0812">Transmembrane</keyword>
<keyword evidence="3" id="KW-1185">Reference proteome</keyword>
<organism evidence="2 3">
    <name type="scientific">Streptomyces chiangmaiensis</name>
    <dbReference type="NCBI Taxonomy" id="766497"/>
    <lineage>
        <taxon>Bacteria</taxon>
        <taxon>Bacillati</taxon>
        <taxon>Actinomycetota</taxon>
        <taxon>Actinomycetes</taxon>
        <taxon>Kitasatosporales</taxon>
        <taxon>Streptomycetaceae</taxon>
        <taxon>Streptomyces</taxon>
    </lineage>
</organism>
<name>A0ABU7FDR2_9ACTN</name>
<protein>
    <submittedName>
        <fullName evidence="2">Uncharacterized protein</fullName>
    </submittedName>
</protein>
<proteinExistence type="predicted"/>
<sequence length="104" mass="10989">MSRPEGEPRPESPGVTWSAALHGAVRGRALGQTTTAALTVGSILFMVNLYSQLVDGPLTWAFTLRVVLTFLVPWLNATLGLAIGLRKAGAPPRHRSGPADTTTP</sequence>
<evidence type="ECO:0000313" key="3">
    <source>
        <dbReference type="Proteomes" id="UP001333996"/>
    </source>
</evidence>
<evidence type="ECO:0000313" key="2">
    <source>
        <dbReference type="EMBL" id="MED7822091.1"/>
    </source>
</evidence>
<dbReference type="RefSeq" id="WP_329506406.1">
    <property type="nucleotide sequence ID" value="NZ_BAAAYZ010000028.1"/>
</dbReference>
<gene>
    <name evidence="2" type="ORF">VXC91_08880</name>
</gene>
<feature type="transmembrane region" description="Helical" evidence="1">
    <location>
        <begin position="29"/>
        <end position="50"/>
    </location>
</feature>
<feature type="transmembrane region" description="Helical" evidence="1">
    <location>
        <begin position="62"/>
        <end position="85"/>
    </location>
</feature>
<accession>A0ABU7FDR2</accession>
<evidence type="ECO:0000256" key="1">
    <source>
        <dbReference type="SAM" id="Phobius"/>
    </source>
</evidence>
<reference evidence="2" key="1">
    <citation type="submission" date="2024-01" db="EMBL/GenBank/DDBJ databases">
        <title>First draft genome sequence data of TA4-1, the type strain of Gram-positive actinobacterium Streptomyces chiangmaiensis.</title>
        <authorList>
            <person name="Yasawong M."/>
            <person name="Nantapong N."/>
        </authorList>
    </citation>
    <scope>NUCLEOTIDE SEQUENCE</scope>
    <source>
        <strain evidence="2">TA4-1</strain>
    </source>
</reference>
<comment type="caution">
    <text evidence="2">The sequence shown here is derived from an EMBL/GenBank/DDBJ whole genome shotgun (WGS) entry which is preliminary data.</text>
</comment>